<sequence length="326" mass="38190">MFSAIYIESEVREHDRVKELLERFSSIPHIDCQRYGEVFNRKRQSFRIQKKFPALILAKKYGNLVLPSPDGYGFDGGKSYYFSHMLNCIYDCRYCFLQGMYRSANYVLFVNYEDFESQIIESIKASDGPSIYYSGYDCDSLAFEPVSKFCDYFLPVFSKHTSAVLEIRTKSTQIRSLLDVKPLPNCIVAMSFTSDEASLRYEHKVPAIQKRIEVLQKLQQAGWSVALRFEPIIWDSGLLENYHKLFMEIFHRIDIDGLHSASIGEFRMPTSFYKNIVKLYPDEELFARETHIDNGLVTLIDKEDSLRQLEQILLRYIKPEQYYRCA</sequence>
<dbReference type="PANTHER" id="PTHR37822">
    <property type="entry name" value="SPORE PHOTOPRODUCT LYASE-RELATED"/>
    <property type="match status" value="1"/>
</dbReference>
<dbReference type="GO" id="GO:0042601">
    <property type="term" value="C:endospore-forming forespore"/>
    <property type="evidence" value="ECO:0007669"/>
    <property type="project" value="TreeGrafter"/>
</dbReference>
<gene>
    <name evidence="1" type="ORF">CNF02_05255</name>
</gene>
<comment type="caution">
    <text evidence="1">The sequence shown here is derived from an EMBL/GenBank/DDBJ whole genome shotgun (WGS) entry which is preliminary data.</text>
</comment>
<dbReference type="InterPro" id="IPR049539">
    <property type="entry name" value="SPL"/>
</dbReference>
<evidence type="ECO:0000313" key="1">
    <source>
        <dbReference type="EMBL" id="PDH34205.1"/>
    </source>
</evidence>
<dbReference type="GO" id="GO:0003913">
    <property type="term" value="F:DNA photolyase activity"/>
    <property type="evidence" value="ECO:0007669"/>
    <property type="project" value="TreeGrafter"/>
</dbReference>
<keyword evidence="1" id="KW-0456">Lyase</keyword>
<dbReference type="Gene3D" id="3.40.50.12110">
    <property type="match status" value="1"/>
</dbReference>
<protein>
    <submittedName>
        <fullName evidence="1">DNA photolyase</fullName>
    </submittedName>
</protein>
<evidence type="ECO:0000313" key="2">
    <source>
        <dbReference type="Proteomes" id="UP000219329"/>
    </source>
</evidence>
<accession>A0A2A5WCC8</accession>
<reference evidence="1 2" key="1">
    <citation type="submission" date="2017-08" db="EMBL/GenBank/DDBJ databases">
        <title>Fine stratification of microbial communities through a metagenomic profile of the photic zone.</title>
        <authorList>
            <person name="Haro-Moreno J.M."/>
            <person name="Lopez-Perez M."/>
            <person name="De La Torre J."/>
            <person name="Picazo A."/>
            <person name="Camacho A."/>
            <person name="Rodriguez-Valera F."/>
        </authorList>
    </citation>
    <scope>NUCLEOTIDE SEQUENCE [LARGE SCALE GENOMIC DNA]</scope>
    <source>
        <strain evidence="1">MED-G28</strain>
    </source>
</reference>
<name>A0A2A5WCC8_9GAMM</name>
<dbReference type="GO" id="GO:0051539">
    <property type="term" value="F:4 iron, 4 sulfur cluster binding"/>
    <property type="evidence" value="ECO:0007669"/>
    <property type="project" value="TreeGrafter"/>
</dbReference>
<dbReference type="Proteomes" id="UP000219329">
    <property type="component" value="Unassembled WGS sequence"/>
</dbReference>
<dbReference type="PANTHER" id="PTHR37822:SF2">
    <property type="entry name" value="SPORE PHOTOPRODUCT LYASE"/>
    <property type="match status" value="1"/>
</dbReference>
<dbReference type="Gene3D" id="3.80.30.30">
    <property type="match status" value="1"/>
</dbReference>
<dbReference type="GO" id="GO:1904047">
    <property type="term" value="F:S-adenosyl-L-methionine binding"/>
    <property type="evidence" value="ECO:0007669"/>
    <property type="project" value="TreeGrafter"/>
</dbReference>
<dbReference type="EMBL" id="NTJZ01000004">
    <property type="protein sequence ID" value="PDH34205.1"/>
    <property type="molecule type" value="Genomic_DNA"/>
</dbReference>
<dbReference type="AlphaFoldDB" id="A0A2A5WCC8"/>
<proteinExistence type="predicted"/>
<dbReference type="Pfam" id="PF20903">
    <property type="entry name" value="SPL"/>
    <property type="match status" value="1"/>
</dbReference>
<organism evidence="1 2">
    <name type="scientific">OM182 bacterium MED-G28</name>
    <dbReference type="NCBI Taxonomy" id="1986256"/>
    <lineage>
        <taxon>Bacteria</taxon>
        <taxon>Pseudomonadati</taxon>
        <taxon>Pseudomonadota</taxon>
        <taxon>Gammaproteobacteria</taxon>
        <taxon>OMG group</taxon>
        <taxon>OM182 clade</taxon>
    </lineage>
</organism>